<dbReference type="PROSITE" id="PS50975">
    <property type="entry name" value="ATP_GRASP"/>
    <property type="match status" value="1"/>
</dbReference>
<gene>
    <name evidence="2" type="ORF">S01H1_09987</name>
</gene>
<dbReference type="PANTHER" id="PTHR11815:SF10">
    <property type="entry name" value="SUCCINATE--COA LIGASE [GDP-FORMING] SUBUNIT BETA, MITOCHONDRIAL"/>
    <property type="match status" value="1"/>
</dbReference>
<evidence type="ECO:0000313" key="2">
    <source>
        <dbReference type="EMBL" id="GAF68520.1"/>
    </source>
</evidence>
<dbReference type="FunFam" id="3.30.1490.20:FF:000002">
    <property type="entry name" value="Succinate--CoA ligase [ADP-forming] subunit beta"/>
    <property type="match status" value="1"/>
</dbReference>
<feature type="domain" description="ATP-grasp" evidence="1">
    <location>
        <begin position="9"/>
        <end position="54"/>
    </location>
</feature>
<dbReference type="GO" id="GO:0046872">
    <property type="term" value="F:metal ion binding"/>
    <property type="evidence" value="ECO:0007669"/>
    <property type="project" value="InterPro"/>
</dbReference>
<dbReference type="Gene3D" id="3.30.1490.20">
    <property type="entry name" value="ATP-grasp fold, A domain"/>
    <property type="match status" value="1"/>
</dbReference>
<organism evidence="2">
    <name type="scientific">marine sediment metagenome</name>
    <dbReference type="NCBI Taxonomy" id="412755"/>
    <lineage>
        <taxon>unclassified sequences</taxon>
        <taxon>metagenomes</taxon>
        <taxon>ecological metagenomes</taxon>
    </lineage>
</organism>
<dbReference type="GO" id="GO:0006099">
    <property type="term" value="P:tricarboxylic acid cycle"/>
    <property type="evidence" value="ECO:0007669"/>
    <property type="project" value="TreeGrafter"/>
</dbReference>
<dbReference type="GO" id="GO:0005829">
    <property type="term" value="C:cytosol"/>
    <property type="evidence" value="ECO:0007669"/>
    <property type="project" value="TreeGrafter"/>
</dbReference>
<dbReference type="InterPro" id="IPR013815">
    <property type="entry name" value="ATP_grasp_subdomain_1"/>
</dbReference>
<comment type="caution">
    <text evidence="2">The sequence shown here is derived from an EMBL/GenBank/DDBJ whole genome shotgun (WGS) entry which is preliminary data.</text>
</comment>
<proteinExistence type="predicted"/>
<dbReference type="AlphaFoldDB" id="X0SXK5"/>
<feature type="non-terminal residue" evidence="2">
    <location>
        <position position="120"/>
    </location>
</feature>
<dbReference type="SUPFAM" id="SSF56059">
    <property type="entry name" value="Glutathione synthetase ATP-binding domain-like"/>
    <property type="match status" value="1"/>
</dbReference>
<dbReference type="InterPro" id="IPR013650">
    <property type="entry name" value="ATP-grasp_succ-CoA_synth-type"/>
</dbReference>
<dbReference type="EMBL" id="BARS01005100">
    <property type="protein sequence ID" value="GAF68520.1"/>
    <property type="molecule type" value="Genomic_DNA"/>
</dbReference>
<protein>
    <recommendedName>
        <fullName evidence="1">ATP-grasp domain-containing protein</fullName>
    </recommendedName>
</protein>
<dbReference type="GO" id="GO:0042709">
    <property type="term" value="C:succinate-CoA ligase complex"/>
    <property type="evidence" value="ECO:0007669"/>
    <property type="project" value="TreeGrafter"/>
</dbReference>
<evidence type="ECO:0000259" key="1">
    <source>
        <dbReference type="PROSITE" id="PS50975"/>
    </source>
</evidence>
<dbReference type="Pfam" id="PF08442">
    <property type="entry name" value="ATP-grasp_2"/>
    <property type="match status" value="1"/>
</dbReference>
<dbReference type="InterPro" id="IPR011761">
    <property type="entry name" value="ATP-grasp"/>
</dbReference>
<dbReference type="GO" id="GO:0004775">
    <property type="term" value="F:succinate-CoA ligase (ADP-forming) activity"/>
    <property type="evidence" value="ECO:0007669"/>
    <property type="project" value="TreeGrafter"/>
</dbReference>
<dbReference type="GO" id="GO:0005524">
    <property type="term" value="F:ATP binding"/>
    <property type="evidence" value="ECO:0007669"/>
    <property type="project" value="InterPro"/>
</dbReference>
<dbReference type="PANTHER" id="PTHR11815">
    <property type="entry name" value="SUCCINYL-COA SYNTHETASE BETA CHAIN"/>
    <property type="match status" value="1"/>
</dbReference>
<sequence>MKIHEYQAKALLSEFGIPVPEGGVAATPAEAKKIAAELGGKVVIKAQVYAGGRGKAGGIKVANTPEEAEKLAGEILGTRLVTHQTTPEGVPVSKVLVEKTVDVKRELYLSIIIDNVSRMP</sequence>
<name>X0SXK5_9ZZZZ</name>
<accession>X0SXK5</accession>
<reference evidence="2" key="1">
    <citation type="journal article" date="2014" name="Front. Microbiol.">
        <title>High frequency of phylogenetically diverse reductive dehalogenase-homologous genes in deep subseafloor sedimentary metagenomes.</title>
        <authorList>
            <person name="Kawai M."/>
            <person name="Futagami T."/>
            <person name="Toyoda A."/>
            <person name="Takaki Y."/>
            <person name="Nishi S."/>
            <person name="Hori S."/>
            <person name="Arai W."/>
            <person name="Tsubouchi T."/>
            <person name="Morono Y."/>
            <person name="Uchiyama I."/>
            <person name="Ito T."/>
            <person name="Fujiyama A."/>
            <person name="Inagaki F."/>
            <person name="Takami H."/>
        </authorList>
    </citation>
    <scope>NUCLEOTIDE SEQUENCE</scope>
    <source>
        <strain evidence="2">Expedition CK06-06</strain>
    </source>
</reference>
<dbReference type="GO" id="GO:0006104">
    <property type="term" value="P:succinyl-CoA metabolic process"/>
    <property type="evidence" value="ECO:0007669"/>
    <property type="project" value="TreeGrafter"/>
</dbReference>